<comment type="caution">
    <text evidence="1">The sequence shown here is derived from an EMBL/GenBank/DDBJ whole genome shotgun (WGS) entry which is preliminary data.</text>
</comment>
<protein>
    <submittedName>
        <fullName evidence="1">Uncharacterized protein</fullName>
    </submittedName>
</protein>
<accession>A0ACB8A5R2</accession>
<reference evidence="1" key="1">
    <citation type="journal article" date="2021" name="New Phytol.">
        <title>Evolutionary innovations through gain and loss of genes in the ectomycorrhizal Boletales.</title>
        <authorList>
            <person name="Wu G."/>
            <person name="Miyauchi S."/>
            <person name="Morin E."/>
            <person name="Kuo A."/>
            <person name="Drula E."/>
            <person name="Varga T."/>
            <person name="Kohler A."/>
            <person name="Feng B."/>
            <person name="Cao Y."/>
            <person name="Lipzen A."/>
            <person name="Daum C."/>
            <person name="Hundley H."/>
            <person name="Pangilinan J."/>
            <person name="Johnson J."/>
            <person name="Barry K."/>
            <person name="LaButti K."/>
            <person name="Ng V."/>
            <person name="Ahrendt S."/>
            <person name="Min B."/>
            <person name="Choi I.G."/>
            <person name="Park H."/>
            <person name="Plett J.M."/>
            <person name="Magnuson J."/>
            <person name="Spatafora J.W."/>
            <person name="Nagy L.G."/>
            <person name="Henrissat B."/>
            <person name="Grigoriev I.V."/>
            <person name="Yang Z.L."/>
            <person name="Xu J."/>
            <person name="Martin F.M."/>
        </authorList>
    </citation>
    <scope>NUCLEOTIDE SEQUENCE</scope>
    <source>
        <strain evidence="1">ATCC 28755</strain>
    </source>
</reference>
<sequence length="148" mass="16322">MHIARNSGMSYTLMRDHALCIEMLKYSVLAVKVVPHSGSLHIIDRRIIEKQEGRESQLKNVLMGRLKFRETDRYSRIDNAPFGCTDGAKEPSGGGSDLHAPDKCGWSPNRQSHTAAQILVVDGVVIVLGKLVPVSLTAALMFKTHSLK</sequence>
<proteinExistence type="predicted"/>
<keyword evidence="2" id="KW-1185">Reference proteome</keyword>
<evidence type="ECO:0000313" key="1">
    <source>
        <dbReference type="EMBL" id="KAH7908380.1"/>
    </source>
</evidence>
<dbReference type="EMBL" id="MU267826">
    <property type="protein sequence ID" value="KAH7908380.1"/>
    <property type="molecule type" value="Genomic_DNA"/>
</dbReference>
<evidence type="ECO:0000313" key="2">
    <source>
        <dbReference type="Proteomes" id="UP000790377"/>
    </source>
</evidence>
<name>A0ACB8A5R2_9AGAM</name>
<organism evidence="1 2">
    <name type="scientific">Hygrophoropsis aurantiaca</name>
    <dbReference type="NCBI Taxonomy" id="72124"/>
    <lineage>
        <taxon>Eukaryota</taxon>
        <taxon>Fungi</taxon>
        <taxon>Dikarya</taxon>
        <taxon>Basidiomycota</taxon>
        <taxon>Agaricomycotina</taxon>
        <taxon>Agaricomycetes</taxon>
        <taxon>Agaricomycetidae</taxon>
        <taxon>Boletales</taxon>
        <taxon>Coniophorineae</taxon>
        <taxon>Hygrophoropsidaceae</taxon>
        <taxon>Hygrophoropsis</taxon>
    </lineage>
</organism>
<dbReference type="Proteomes" id="UP000790377">
    <property type="component" value="Unassembled WGS sequence"/>
</dbReference>
<gene>
    <name evidence="1" type="ORF">BJ138DRAFT_1181796</name>
</gene>